<keyword evidence="2" id="KW-1003">Cell membrane</keyword>
<dbReference type="EnsemblMetazoa" id="HelroT87810">
    <property type="protein sequence ID" value="HelroP87810"/>
    <property type="gene ID" value="HelroG87810"/>
</dbReference>
<evidence type="ECO:0000256" key="11">
    <source>
        <dbReference type="SAM" id="Phobius"/>
    </source>
</evidence>
<evidence type="ECO:0000256" key="4">
    <source>
        <dbReference type="ARBA" id="ARBA00022989"/>
    </source>
</evidence>
<organism evidence="14 15">
    <name type="scientific">Helobdella robusta</name>
    <name type="common">Californian leech</name>
    <dbReference type="NCBI Taxonomy" id="6412"/>
    <lineage>
        <taxon>Eukaryota</taxon>
        <taxon>Metazoa</taxon>
        <taxon>Spiralia</taxon>
        <taxon>Lophotrochozoa</taxon>
        <taxon>Annelida</taxon>
        <taxon>Clitellata</taxon>
        <taxon>Hirudinea</taxon>
        <taxon>Rhynchobdellida</taxon>
        <taxon>Glossiphoniidae</taxon>
        <taxon>Helobdella</taxon>
    </lineage>
</organism>
<feature type="transmembrane region" description="Helical" evidence="11">
    <location>
        <begin position="23"/>
        <end position="48"/>
    </location>
</feature>
<keyword evidence="3 11" id="KW-0812">Transmembrane</keyword>
<dbReference type="Gene3D" id="1.20.1070.10">
    <property type="entry name" value="Rhodopsin 7-helix transmembrane proteins"/>
    <property type="match status" value="1"/>
</dbReference>
<comment type="subcellular location">
    <subcellularLocation>
        <location evidence="1">Cell membrane</location>
        <topology evidence="1">Multi-pass membrane protein</topology>
    </subcellularLocation>
</comment>
<reference evidence="13 15" key="2">
    <citation type="journal article" date="2013" name="Nature">
        <title>Insights into bilaterian evolution from three spiralian genomes.</title>
        <authorList>
            <person name="Simakov O."/>
            <person name="Marletaz F."/>
            <person name="Cho S.J."/>
            <person name="Edsinger-Gonzales E."/>
            <person name="Havlak P."/>
            <person name="Hellsten U."/>
            <person name="Kuo D.H."/>
            <person name="Larsson T."/>
            <person name="Lv J."/>
            <person name="Arendt D."/>
            <person name="Savage R."/>
            <person name="Osoegawa K."/>
            <person name="de Jong P."/>
            <person name="Grimwood J."/>
            <person name="Chapman J.A."/>
            <person name="Shapiro H."/>
            <person name="Aerts A."/>
            <person name="Otillar R.P."/>
            <person name="Terry A.Y."/>
            <person name="Boore J.L."/>
            <person name="Grigoriev I.V."/>
            <person name="Lindberg D.R."/>
            <person name="Seaver E.C."/>
            <person name="Weisblat D.A."/>
            <person name="Putnam N.H."/>
            <person name="Rokhsar D.S."/>
        </authorList>
    </citation>
    <scope>NUCLEOTIDE SEQUENCE</scope>
</reference>
<dbReference type="CTD" id="20216804"/>
<dbReference type="HOGENOM" id="CLU_009579_6_4_1"/>
<reference evidence="15" key="1">
    <citation type="submission" date="2012-12" db="EMBL/GenBank/DDBJ databases">
        <authorList>
            <person name="Hellsten U."/>
            <person name="Grimwood J."/>
            <person name="Chapman J.A."/>
            <person name="Shapiro H."/>
            <person name="Aerts A."/>
            <person name="Otillar R.P."/>
            <person name="Terry A.Y."/>
            <person name="Boore J.L."/>
            <person name="Simakov O."/>
            <person name="Marletaz F."/>
            <person name="Cho S.-J."/>
            <person name="Edsinger-Gonzales E."/>
            <person name="Havlak P."/>
            <person name="Kuo D.-H."/>
            <person name="Larsson T."/>
            <person name="Lv J."/>
            <person name="Arendt D."/>
            <person name="Savage R."/>
            <person name="Osoegawa K."/>
            <person name="de Jong P."/>
            <person name="Lindberg D.R."/>
            <person name="Seaver E.C."/>
            <person name="Weisblat D.A."/>
            <person name="Putnam N.H."/>
            <person name="Grigoriev I.V."/>
            <person name="Rokhsar D.S."/>
        </authorList>
    </citation>
    <scope>NUCLEOTIDE SEQUENCE</scope>
</reference>
<dbReference type="SUPFAM" id="SSF81321">
    <property type="entry name" value="Family A G protein-coupled receptor-like"/>
    <property type="match status" value="1"/>
</dbReference>
<sequence length="315" mass="36734">MSGICIDLQHIETSQFHHYVYEIVVPVLFGVITITGLVGNLLVIFVIVSKKQMRTVTNLLLLNLAVSDLFFVPLLTAYNYWHYVEWIIGEEACQFMHFIFNVTAYVTVFTLVLISIVRYMVVVRNTTTGHLRTKPRILMAIACVWIMSFALSLPVPHKQTHIHTHTAHMHLQKHIHTNTHRHKHTHTGTNIHTHAHSYVLPLFTISLLYVSIIHHIYRKRMSVCTVQGRPRIRSELKTRQMLVTVLFAFFTFLLPIHIQMLLHYYDALPQNDLYQILSIFFNCLAYTNSVINPFIYNHSSKDFRDAFREVVCCHV</sequence>
<feature type="transmembrane region" description="Helical" evidence="11">
    <location>
        <begin position="60"/>
        <end position="83"/>
    </location>
</feature>
<feature type="transmembrane region" description="Helical" evidence="11">
    <location>
        <begin position="274"/>
        <end position="295"/>
    </location>
</feature>
<name>T1G6V7_HELRO</name>
<dbReference type="Proteomes" id="UP000015101">
    <property type="component" value="Unassembled WGS sequence"/>
</dbReference>
<dbReference type="PRINTS" id="PR00237">
    <property type="entry name" value="GPCRRHODOPSN"/>
</dbReference>
<evidence type="ECO:0000313" key="13">
    <source>
        <dbReference type="EMBL" id="ESN94039.1"/>
    </source>
</evidence>
<protein>
    <recommendedName>
        <fullName evidence="12">G-protein coupled receptors family 1 profile domain-containing protein</fullName>
    </recommendedName>
</protein>
<keyword evidence="4 11" id="KW-1133">Transmembrane helix</keyword>
<evidence type="ECO:0000256" key="8">
    <source>
        <dbReference type="ARBA" id="ARBA00023170"/>
    </source>
</evidence>
<dbReference type="OMA" id="WHYVEWI"/>
<dbReference type="InterPro" id="IPR000276">
    <property type="entry name" value="GPCR_Rhodpsn"/>
</dbReference>
<keyword evidence="10" id="KW-0807">Transducer</keyword>
<dbReference type="EMBL" id="AMQM01007128">
    <property type="status" value="NOT_ANNOTATED_CDS"/>
    <property type="molecule type" value="Genomic_DNA"/>
</dbReference>
<keyword evidence="5" id="KW-0297">G-protein coupled receptor</keyword>
<keyword evidence="6 11" id="KW-0472">Membrane</keyword>
<evidence type="ECO:0000313" key="14">
    <source>
        <dbReference type="EnsemblMetazoa" id="HelroP87810"/>
    </source>
</evidence>
<feature type="transmembrane region" description="Helical" evidence="11">
    <location>
        <begin position="241"/>
        <end position="262"/>
    </location>
</feature>
<dbReference type="Pfam" id="PF00001">
    <property type="entry name" value="7tm_1"/>
    <property type="match status" value="1"/>
</dbReference>
<evidence type="ECO:0000256" key="1">
    <source>
        <dbReference type="ARBA" id="ARBA00004651"/>
    </source>
</evidence>
<dbReference type="GO" id="GO:0005886">
    <property type="term" value="C:plasma membrane"/>
    <property type="evidence" value="ECO:0000318"/>
    <property type="project" value="GO_Central"/>
</dbReference>
<dbReference type="InterPro" id="IPR017452">
    <property type="entry name" value="GPCR_Rhodpsn_7TM"/>
</dbReference>
<dbReference type="PANTHER" id="PTHR45695">
    <property type="entry name" value="LEUCOKININ RECEPTOR-RELATED"/>
    <property type="match status" value="1"/>
</dbReference>
<gene>
    <name evidence="14" type="primary">20216804</name>
    <name evidence="13" type="ORF">HELRODRAFT_87810</name>
</gene>
<dbReference type="AlphaFoldDB" id="T1G6V7"/>
<evidence type="ECO:0000256" key="2">
    <source>
        <dbReference type="ARBA" id="ARBA00022475"/>
    </source>
</evidence>
<evidence type="ECO:0000313" key="15">
    <source>
        <dbReference type="Proteomes" id="UP000015101"/>
    </source>
</evidence>
<keyword evidence="8" id="KW-0675">Receptor</keyword>
<dbReference type="OrthoDB" id="2132067at2759"/>
<proteinExistence type="predicted"/>
<keyword evidence="9" id="KW-0325">Glycoprotein</keyword>
<dbReference type="InParanoid" id="T1G6V7"/>
<evidence type="ECO:0000256" key="5">
    <source>
        <dbReference type="ARBA" id="ARBA00023040"/>
    </source>
</evidence>
<dbReference type="EMBL" id="AMQM01007127">
    <property type="status" value="NOT_ANNOTATED_CDS"/>
    <property type="molecule type" value="Genomic_DNA"/>
</dbReference>
<feature type="transmembrane region" description="Helical" evidence="11">
    <location>
        <begin position="95"/>
        <end position="117"/>
    </location>
</feature>
<dbReference type="EMBL" id="KB097572">
    <property type="protein sequence ID" value="ESN94039.1"/>
    <property type="molecule type" value="Genomic_DNA"/>
</dbReference>
<dbReference type="PANTHER" id="PTHR45695:SF23">
    <property type="entry name" value="GALANIN-LIKE G-PROTEIN COUPLED RECEPTOR NPR-9"/>
    <property type="match status" value="1"/>
</dbReference>
<dbReference type="KEGG" id="hro:HELRODRAFT_87810"/>
<keyword evidence="7" id="KW-1015">Disulfide bond</keyword>
<evidence type="ECO:0000256" key="6">
    <source>
        <dbReference type="ARBA" id="ARBA00023136"/>
    </source>
</evidence>
<dbReference type="GeneID" id="20216804"/>
<keyword evidence="15" id="KW-1185">Reference proteome</keyword>
<evidence type="ECO:0000256" key="7">
    <source>
        <dbReference type="ARBA" id="ARBA00023157"/>
    </source>
</evidence>
<feature type="transmembrane region" description="Helical" evidence="11">
    <location>
        <begin position="137"/>
        <end position="155"/>
    </location>
</feature>
<feature type="transmembrane region" description="Helical" evidence="11">
    <location>
        <begin position="198"/>
        <end position="217"/>
    </location>
</feature>
<accession>T1G6V7</accession>
<evidence type="ECO:0000256" key="10">
    <source>
        <dbReference type="ARBA" id="ARBA00023224"/>
    </source>
</evidence>
<dbReference type="PROSITE" id="PS50262">
    <property type="entry name" value="G_PROTEIN_RECEP_F1_2"/>
    <property type="match status" value="1"/>
</dbReference>
<feature type="domain" description="G-protein coupled receptors family 1 profile" evidence="12">
    <location>
        <begin position="39"/>
        <end position="296"/>
    </location>
</feature>
<dbReference type="SMART" id="SM01381">
    <property type="entry name" value="7TM_GPCR_Srsx"/>
    <property type="match status" value="1"/>
</dbReference>
<evidence type="ECO:0000256" key="3">
    <source>
        <dbReference type="ARBA" id="ARBA00022692"/>
    </source>
</evidence>
<dbReference type="GO" id="GO:0007186">
    <property type="term" value="P:G protein-coupled receptor signaling pathway"/>
    <property type="evidence" value="ECO:0000318"/>
    <property type="project" value="GO_Central"/>
</dbReference>
<dbReference type="eggNOG" id="KOG3656">
    <property type="taxonomic scope" value="Eukaryota"/>
</dbReference>
<dbReference type="GO" id="GO:0004930">
    <property type="term" value="F:G protein-coupled receptor activity"/>
    <property type="evidence" value="ECO:0000318"/>
    <property type="project" value="GO_Central"/>
</dbReference>
<reference evidence="14" key="3">
    <citation type="submission" date="2015-06" db="UniProtKB">
        <authorList>
            <consortium name="EnsemblMetazoa"/>
        </authorList>
    </citation>
    <scope>IDENTIFICATION</scope>
</reference>
<evidence type="ECO:0000259" key="12">
    <source>
        <dbReference type="PROSITE" id="PS50262"/>
    </source>
</evidence>
<dbReference type="RefSeq" id="XP_009027772.1">
    <property type="nucleotide sequence ID" value="XM_009029524.1"/>
</dbReference>
<evidence type="ECO:0000256" key="9">
    <source>
        <dbReference type="ARBA" id="ARBA00023180"/>
    </source>
</evidence>